<keyword evidence="5 10" id="KW-0440">LIM domain</keyword>
<dbReference type="PANTHER" id="PTHR24208">
    <property type="entry name" value="LIM/HOMEOBOX PROTEIN LHX"/>
    <property type="match status" value="1"/>
</dbReference>
<dbReference type="GO" id="GO:0046872">
    <property type="term" value="F:metal ion binding"/>
    <property type="evidence" value="ECO:0007669"/>
    <property type="project" value="UniProtKB-KW"/>
</dbReference>
<feature type="domain" description="LIM zinc-binding" evidence="13">
    <location>
        <begin position="106"/>
        <end position="167"/>
    </location>
</feature>
<dbReference type="InterPro" id="IPR001781">
    <property type="entry name" value="Znf_LIM"/>
</dbReference>
<dbReference type="EMBL" id="JACMRX010000001">
    <property type="protein sequence ID" value="KAF7997942.1"/>
    <property type="molecule type" value="Genomic_DNA"/>
</dbReference>
<evidence type="ECO:0000256" key="10">
    <source>
        <dbReference type="PROSITE-ProRule" id="PRU00125"/>
    </source>
</evidence>
<dbReference type="InterPro" id="IPR001356">
    <property type="entry name" value="HD"/>
</dbReference>
<gene>
    <name evidence="15" type="ORF">HCN44_009340</name>
</gene>
<dbReference type="OrthoDB" id="10068367at2759"/>
<organism evidence="15 16">
    <name type="scientific">Aphidius gifuensis</name>
    <name type="common">Parasitoid wasp</name>
    <dbReference type="NCBI Taxonomy" id="684658"/>
    <lineage>
        <taxon>Eukaryota</taxon>
        <taxon>Metazoa</taxon>
        <taxon>Ecdysozoa</taxon>
        <taxon>Arthropoda</taxon>
        <taxon>Hexapoda</taxon>
        <taxon>Insecta</taxon>
        <taxon>Pterygota</taxon>
        <taxon>Neoptera</taxon>
        <taxon>Endopterygota</taxon>
        <taxon>Hymenoptera</taxon>
        <taxon>Apocrita</taxon>
        <taxon>Ichneumonoidea</taxon>
        <taxon>Braconidae</taxon>
        <taxon>Aphidiinae</taxon>
        <taxon>Aphidius</taxon>
    </lineage>
</organism>
<dbReference type="PROSITE" id="PS50071">
    <property type="entry name" value="HOMEOBOX_2"/>
    <property type="match status" value="1"/>
</dbReference>
<comment type="caution">
    <text evidence="15">The sequence shown here is derived from an EMBL/GenBank/DDBJ whole genome shotgun (WGS) entry which is preliminary data.</text>
</comment>
<feature type="compositionally biased region" description="Low complexity" evidence="12">
    <location>
        <begin position="285"/>
        <end position="318"/>
    </location>
</feature>
<keyword evidence="8 9" id="KW-0539">Nucleus</keyword>
<keyword evidence="2 10" id="KW-0479">Metal-binding</keyword>
<dbReference type="PROSITE" id="PS00478">
    <property type="entry name" value="LIM_DOMAIN_1"/>
    <property type="match status" value="2"/>
</dbReference>
<evidence type="ECO:0008006" key="17">
    <source>
        <dbReference type="Google" id="ProtNLM"/>
    </source>
</evidence>
<dbReference type="GO" id="GO:0000977">
    <property type="term" value="F:RNA polymerase II transcription regulatory region sequence-specific DNA binding"/>
    <property type="evidence" value="ECO:0007669"/>
    <property type="project" value="TreeGrafter"/>
</dbReference>
<evidence type="ECO:0000256" key="7">
    <source>
        <dbReference type="ARBA" id="ARBA00023155"/>
    </source>
</evidence>
<keyword evidence="6 9" id="KW-0238">DNA-binding</keyword>
<name>A0A834Y737_APHGI</name>
<feature type="region of interest" description="Disordered" evidence="12">
    <location>
        <begin position="169"/>
        <end position="188"/>
    </location>
</feature>
<proteinExistence type="predicted"/>
<dbReference type="Gene3D" id="2.10.110.10">
    <property type="entry name" value="Cysteine Rich Protein"/>
    <property type="match status" value="2"/>
</dbReference>
<accession>A0A834Y737</accession>
<protein>
    <recommendedName>
        <fullName evidence="17">Arrowhead</fullName>
    </recommendedName>
</protein>
<sequence length="318" mass="35325">MKTENKSDIESSELNNIKIKNSSVTDNDSDSTSVKIESNDGIDMDCGGCGERIKDKFLLCVGGKSWHSRCLKCCACARPLHEQRSCFLRGMRLYCRHDYALNFGAKCSKCGRNVGAGDWVRRAKDRVYHLACFACDACSRQLSTGEQFALFDARLLCKVHYLDVVEGNNTSSSEDCDSEHGGKGSKTKRVRTTFTEEQLSVLQANFQLDSNPDGQDLERIAHVTGLSKRVTQVWFQNSRARQKKHSGKIKTQMHHSSPLQHHPNDLYPGNMVGGYFGGYQGGSVGSESPESPLTPLTPLTPMTPTTPTHLQQPQFCHQ</sequence>
<evidence type="ECO:0000256" key="4">
    <source>
        <dbReference type="ARBA" id="ARBA00022833"/>
    </source>
</evidence>
<evidence type="ECO:0000256" key="8">
    <source>
        <dbReference type="ARBA" id="ARBA00023242"/>
    </source>
</evidence>
<reference evidence="15 16" key="1">
    <citation type="submission" date="2020-08" db="EMBL/GenBank/DDBJ databases">
        <title>Aphidius gifuensis genome sequencing and assembly.</title>
        <authorList>
            <person name="Du Z."/>
        </authorList>
    </citation>
    <scope>NUCLEOTIDE SEQUENCE [LARGE SCALE GENOMIC DNA]</scope>
    <source>
        <strain evidence="15">YNYX2018</strain>
        <tissue evidence="15">Adults</tissue>
    </source>
</reference>
<feature type="domain" description="Homeobox" evidence="14">
    <location>
        <begin position="185"/>
        <end position="245"/>
    </location>
</feature>
<evidence type="ECO:0000256" key="5">
    <source>
        <dbReference type="ARBA" id="ARBA00023038"/>
    </source>
</evidence>
<evidence type="ECO:0000256" key="11">
    <source>
        <dbReference type="RuleBase" id="RU000682"/>
    </source>
</evidence>
<evidence type="ECO:0000256" key="1">
    <source>
        <dbReference type="ARBA" id="ARBA00004123"/>
    </source>
</evidence>
<feature type="region of interest" description="Disordered" evidence="12">
    <location>
        <begin position="280"/>
        <end position="318"/>
    </location>
</feature>
<dbReference type="GO" id="GO:0030182">
    <property type="term" value="P:neuron differentiation"/>
    <property type="evidence" value="ECO:0007669"/>
    <property type="project" value="TreeGrafter"/>
</dbReference>
<evidence type="ECO:0000256" key="6">
    <source>
        <dbReference type="ARBA" id="ARBA00023125"/>
    </source>
</evidence>
<evidence type="ECO:0000259" key="14">
    <source>
        <dbReference type="PROSITE" id="PS50071"/>
    </source>
</evidence>
<dbReference type="PROSITE" id="PS50023">
    <property type="entry name" value="LIM_DOMAIN_2"/>
    <property type="match status" value="2"/>
</dbReference>
<dbReference type="Pfam" id="PF00046">
    <property type="entry name" value="Homeodomain"/>
    <property type="match status" value="1"/>
</dbReference>
<dbReference type="GO" id="GO:0000981">
    <property type="term" value="F:DNA-binding transcription factor activity, RNA polymerase II-specific"/>
    <property type="evidence" value="ECO:0007669"/>
    <property type="project" value="TreeGrafter"/>
</dbReference>
<dbReference type="InterPro" id="IPR009057">
    <property type="entry name" value="Homeodomain-like_sf"/>
</dbReference>
<dbReference type="CDD" id="cd00086">
    <property type="entry name" value="homeodomain"/>
    <property type="match status" value="1"/>
</dbReference>
<feature type="DNA-binding region" description="Homeobox" evidence="9">
    <location>
        <begin position="187"/>
        <end position="246"/>
    </location>
</feature>
<dbReference type="AlphaFoldDB" id="A0A834Y737"/>
<dbReference type="Pfam" id="PF00412">
    <property type="entry name" value="LIM"/>
    <property type="match status" value="2"/>
</dbReference>
<keyword evidence="3" id="KW-0677">Repeat</keyword>
<dbReference type="SMART" id="SM00132">
    <property type="entry name" value="LIM"/>
    <property type="match status" value="2"/>
</dbReference>
<evidence type="ECO:0000313" key="16">
    <source>
        <dbReference type="Proteomes" id="UP000639338"/>
    </source>
</evidence>
<feature type="domain" description="LIM zinc-binding" evidence="13">
    <location>
        <begin position="44"/>
        <end position="105"/>
    </location>
</feature>
<dbReference type="FunFam" id="1.10.10.60:FF:000027">
    <property type="entry name" value="LIM/homeobox protein Lhx9"/>
    <property type="match status" value="1"/>
</dbReference>
<dbReference type="PANTHER" id="PTHR24208:SF127">
    <property type="entry name" value="LIM_HOMEOBOX PROTEIN AWH"/>
    <property type="match status" value="1"/>
</dbReference>
<evidence type="ECO:0000256" key="9">
    <source>
        <dbReference type="PROSITE-ProRule" id="PRU00108"/>
    </source>
</evidence>
<keyword evidence="16" id="KW-1185">Reference proteome</keyword>
<dbReference type="Proteomes" id="UP000639338">
    <property type="component" value="Unassembled WGS sequence"/>
</dbReference>
<comment type="subcellular location">
    <subcellularLocation>
        <location evidence="1 9 11">Nucleus</location>
    </subcellularLocation>
</comment>
<keyword evidence="7 9" id="KW-0371">Homeobox</keyword>
<dbReference type="GO" id="GO:0005634">
    <property type="term" value="C:nucleus"/>
    <property type="evidence" value="ECO:0007669"/>
    <property type="project" value="UniProtKB-SubCell"/>
</dbReference>
<dbReference type="Gene3D" id="1.10.10.60">
    <property type="entry name" value="Homeodomain-like"/>
    <property type="match status" value="1"/>
</dbReference>
<dbReference type="SUPFAM" id="SSF46689">
    <property type="entry name" value="Homeodomain-like"/>
    <property type="match status" value="1"/>
</dbReference>
<dbReference type="InterPro" id="IPR050453">
    <property type="entry name" value="LIM_Homeobox_TF"/>
</dbReference>
<keyword evidence="4 10" id="KW-0862">Zinc</keyword>
<dbReference type="SUPFAM" id="SSF57716">
    <property type="entry name" value="Glucocorticoid receptor-like (DNA-binding domain)"/>
    <property type="match status" value="2"/>
</dbReference>
<evidence type="ECO:0000256" key="3">
    <source>
        <dbReference type="ARBA" id="ARBA00022737"/>
    </source>
</evidence>
<evidence type="ECO:0000256" key="2">
    <source>
        <dbReference type="ARBA" id="ARBA00022723"/>
    </source>
</evidence>
<evidence type="ECO:0000256" key="12">
    <source>
        <dbReference type="SAM" id="MobiDB-lite"/>
    </source>
</evidence>
<evidence type="ECO:0000259" key="13">
    <source>
        <dbReference type="PROSITE" id="PS50023"/>
    </source>
</evidence>
<dbReference type="SMART" id="SM00389">
    <property type="entry name" value="HOX"/>
    <property type="match status" value="1"/>
</dbReference>
<evidence type="ECO:0000313" key="15">
    <source>
        <dbReference type="EMBL" id="KAF7997942.1"/>
    </source>
</evidence>